<evidence type="ECO:0000313" key="1">
    <source>
        <dbReference type="EMBL" id="EQB47018.1"/>
    </source>
</evidence>
<comment type="caution">
    <text evidence="1">The sequence shown here is derived from an EMBL/GenBank/DDBJ whole genome shotgun (WGS) entry which is preliminary data.</text>
</comment>
<dbReference type="EMBL" id="AMYD01003141">
    <property type="protein sequence ID" value="EQB47018.1"/>
    <property type="molecule type" value="Genomic_DNA"/>
</dbReference>
<accession>T0K2S3</accession>
<organism evidence="1 2">
    <name type="scientific">Colletotrichum gloeosporioides (strain Cg-14)</name>
    <name type="common">Anthracnose fungus</name>
    <name type="synonym">Glomerella cingulata</name>
    <dbReference type="NCBI Taxonomy" id="1237896"/>
    <lineage>
        <taxon>Eukaryota</taxon>
        <taxon>Fungi</taxon>
        <taxon>Dikarya</taxon>
        <taxon>Ascomycota</taxon>
        <taxon>Pezizomycotina</taxon>
        <taxon>Sordariomycetes</taxon>
        <taxon>Hypocreomycetidae</taxon>
        <taxon>Glomerellales</taxon>
        <taxon>Glomerellaceae</taxon>
        <taxon>Colletotrichum</taxon>
        <taxon>Colletotrichum gloeosporioides species complex</taxon>
    </lineage>
</organism>
<sequence>MGKRPLKLL</sequence>
<reference evidence="2" key="1">
    <citation type="journal article" date="2013" name="Mol. Plant Microbe Interact.">
        <title>Global aspects of pacC regulation of pathogenicity genes in Colletotrichum gloeosporioides as revealed by transcriptome analysis.</title>
        <authorList>
            <person name="Alkan N."/>
            <person name="Meng X."/>
            <person name="Friedlander G."/>
            <person name="Reuveni E."/>
            <person name="Sukno S."/>
            <person name="Sherman A."/>
            <person name="Thon M."/>
            <person name="Fluhr R."/>
            <person name="Prusky D."/>
        </authorList>
    </citation>
    <scope>NUCLEOTIDE SEQUENCE [LARGE SCALE GENOMIC DNA]</scope>
    <source>
        <strain evidence="2">Cg-14</strain>
    </source>
</reference>
<proteinExistence type="predicted"/>
<dbReference type="Proteomes" id="UP000015530">
    <property type="component" value="Unassembled WGS sequence"/>
</dbReference>
<dbReference type="HOGENOM" id="CLU_3438976_0_0_1"/>
<evidence type="ECO:0000313" key="2">
    <source>
        <dbReference type="Proteomes" id="UP000015530"/>
    </source>
</evidence>
<gene>
    <name evidence="1" type="ORF">CGLO_13888</name>
</gene>
<protein>
    <submittedName>
        <fullName evidence="1">Uncharacterized protein</fullName>
    </submittedName>
</protein>
<name>T0K2S3_COLGC</name>